<protein>
    <submittedName>
        <fullName evidence="1">Putative MO25-like protein</fullName>
    </submittedName>
</protein>
<dbReference type="AlphaFoldDB" id="A0A1D6EZS2"/>
<dbReference type="EMBL" id="CM007648">
    <property type="protein sequence ID" value="ONM24767.1"/>
    <property type="molecule type" value="Genomic_DNA"/>
</dbReference>
<evidence type="ECO:0000313" key="1">
    <source>
        <dbReference type="EMBL" id="ONM24767.1"/>
    </source>
</evidence>
<organism evidence="1">
    <name type="scientific">Zea mays</name>
    <name type="common">Maize</name>
    <dbReference type="NCBI Taxonomy" id="4577"/>
    <lineage>
        <taxon>Eukaryota</taxon>
        <taxon>Viridiplantae</taxon>
        <taxon>Streptophyta</taxon>
        <taxon>Embryophyta</taxon>
        <taxon>Tracheophyta</taxon>
        <taxon>Spermatophyta</taxon>
        <taxon>Magnoliopsida</taxon>
        <taxon>Liliopsida</taxon>
        <taxon>Poales</taxon>
        <taxon>Poaceae</taxon>
        <taxon>PACMAD clade</taxon>
        <taxon>Panicoideae</taxon>
        <taxon>Andropogonodae</taxon>
        <taxon>Andropogoneae</taxon>
        <taxon>Tripsacinae</taxon>
        <taxon>Zea</taxon>
    </lineage>
</organism>
<reference evidence="1" key="1">
    <citation type="submission" date="2015-12" db="EMBL/GenBank/DDBJ databases">
        <title>Update maize B73 reference genome by single molecule sequencing technologies.</title>
        <authorList>
            <consortium name="Maize Genome Sequencing Project"/>
            <person name="Ware D."/>
        </authorList>
    </citation>
    <scope>NUCLEOTIDE SEQUENCE [LARGE SCALE GENOMIC DNA]</scope>
    <source>
        <tissue evidence="1">Seedling</tissue>
    </source>
</reference>
<accession>A0A1D6EZS2</accession>
<gene>
    <name evidence="1" type="ORF">ZEAMMB73_Zm00001d006710</name>
</gene>
<sequence length="70" mass="7984">MKGLFKTKPRTPVDIVRQTRECLVHLDLHSGSRSGDAKRDEKVRSGLTLCLGISWLRFPICARWFNPDCA</sequence>
<name>A0A1D6EZS2_MAIZE</name>
<proteinExistence type="predicted"/>